<dbReference type="PANTHER" id="PTHR10429">
    <property type="entry name" value="DNA-3-METHYLADENINE GLYCOSYLASE"/>
    <property type="match status" value="1"/>
</dbReference>
<reference evidence="6" key="3">
    <citation type="submission" date="2022-06" db="EMBL/GenBank/DDBJ databases">
        <title>Resources to Facilitate Use of the Altered Schaedler Flora (ASF) Mouse Model to Study Microbiome Function.</title>
        <authorList>
            <person name="Proctor A."/>
            <person name="Parvinroo S."/>
            <person name="Richie T."/>
            <person name="Jia X."/>
            <person name="Lee S.T.M."/>
            <person name="Karp P.D."/>
            <person name="Paley S."/>
            <person name="Kostic A.D."/>
            <person name="Pierre J.F."/>
            <person name="Wannemuehler M.J."/>
            <person name="Phillips G.J."/>
        </authorList>
    </citation>
    <scope>NUCLEOTIDE SEQUENCE</scope>
    <source>
        <strain evidence="6">ASF457</strain>
    </source>
</reference>
<keyword evidence="4 5" id="KW-0234">DNA repair</keyword>
<dbReference type="SUPFAM" id="SSF50486">
    <property type="entry name" value="FMT C-terminal domain-like"/>
    <property type="match status" value="1"/>
</dbReference>
<keyword evidence="3 5" id="KW-0378">Hydrolase</keyword>
<dbReference type="RefSeq" id="WP_023275070.1">
    <property type="nucleotide sequence ID" value="NZ_CP097562.1"/>
</dbReference>
<dbReference type="EMBL" id="CP097562">
    <property type="protein sequence ID" value="USF23697.1"/>
    <property type="molecule type" value="Genomic_DNA"/>
</dbReference>
<reference evidence="6" key="1">
    <citation type="journal article" date="2014" name="Genome Announc.">
        <title>Draft genome sequences of the altered schaedler flora, a defined bacterial community from gnotobiotic mice.</title>
        <authorList>
            <person name="Wannemuehler M.J."/>
            <person name="Overstreet A.M."/>
            <person name="Ward D.V."/>
            <person name="Phillips G.J."/>
        </authorList>
    </citation>
    <scope>NUCLEOTIDE SEQUENCE</scope>
    <source>
        <strain evidence="6">ASF457</strain>
    </source>
</reference>
<evidence type="ECO:0000256" key="2">
    <source>
        <dbReference type="ARBA" id="ARBA00022763"/>
    </source>
</evidence>
<dbReference type="GO" id="GO:0006284">
    <property type="term" value="P:base-excision repair"/>
    <property type="evidence" value="ECO:0007669"/>
    <property type="project" value="InterPro"/>
</dbReference>
<dbReference type="InterPro" id="IPR003180">
    <property type="entry name" value="MPG"/>
</dbReference>
<dbReference type="eggNOG" id="COG2094">
    <property type="taxonomic scope" value="Bacteria"/>
</dbReference>
<sequence>MILDKNFFQKDVVTLAKSLLGKVLCRKIDNFILKARIIETEAYSKSEPASHSSLGYSLNRAAMFMEAGTIYMYHSRAGASFNISALGYGDAVLVKSGICFLDNDYNTLAFIQQINKKNGKLRDIHYLASGQTLLCKSLMIERMLWDKKSFNGELYIENIGYIPENILISSRLGIPKGRDNALLPYRYIDKEFLKYATKGRCKFY</sequence>
<protein>
    <recommendedName>
        <fullName evidence="5">Putative 3-methyladenine DNA glycosylase</fullName>
        <ecNumber evidence="5">3.2.2.-</ecNumber>
    </recommendedName>
</protein>
<comment type="similarity">
    <text evidence="1 5">Belongs to the DNA glycosylase MPG family.</text>
</comment>
<name>V2QIS6_9BACT</name>
<evidence type="ECO:0000313" key="7">
    <source>
        <dbReference type="Proteomes" id="UP000017429"/>
    </source>
</evidence>
<keyword evidence="7" id="KW-1185">Reference proteome</keyword>
<gene>
    <name evidence="6" type="ORF">N508_000764</name>
</gene>
<evidence type="ECO:0000313" key="6">
    <source>
        <dbReference type="EMBL" id="USF23697.1"/>
    </source>
</evidence>
<evidence type="ECO:0000256" key="1">
    <source>
        <dbReference type="ARBA" id="ARBA00009232"/>
    </source>
</evidence>
<accession>V2QIS6</accession>
<dbReference type="Proteomes" id="UP000017429">
    <property type="component" value="Chromosome"/>
</dbReference>
<reference evidence="6" key="2">
    <citation type="submission" date="2022-05" db="EMBL/GenBank/DDBJ databases">
        <authorList>
            <person name="Proctor A.L."/>
            <person name="Phillips G.J."/>
            <person name="Wannemuehler M.J."/>
        </authorList>
    </citation>
    <scope>NUCLEOTIDE SEQUENCE</scope>
    <source>
        <strain evidence="6">ASF457</strain>
    </source>
</reference>
<dbReference type="AlphaFoldDB" id="V2QIS6"/>
<dbReference type="PANTHER" id="PTHR10429:SF0">
    <property type="entry name" value="DNA-3-METHYLADENINE GLYCOSYLASE"/>
    <property type="match status" value="1"/>
</dbReference>
<dbReference type="Pfam" id="PF02245">
    <property type="entry name" value="Pur_DNA_glyco"/>
    <property type="match status" value="1"/>
</dbReference>
<keyword evidence="6" id="KW-0326">Glycosidase</keyword>
<evidence type="ECO:0000256" key="5">
    <source>
        <dbReference type="HAMAP-Rule" id="MF_00527"/>
    </source>
</evidence>
<dbReference type="HAMAP" id="MF_00527">
    <property type="entry name" value="3MGH"/>
    <property type="match status" value="1"/>
</dbReference>
<dbReference type="GO" id="GO:0003905">
    <property type="term" value="F:alkylbase DNA N-glycosylase activity"/>
    <property type="evidence" value="ECO:0007669"/>
    <property type="project" value="InterPro"/>
</dbReference>
<dbReference type="InterPro" id="IPR011034">
    <property type="entry name" value="Formyl_transferase-like_C_sf"/>
</dbReference>
<evidence type="ECO:0000256" key="4">
    <source>
        <dbReference type="ARBA" id="ARBA00023204"/>
    </source>
</evidence>
<dbReference type="KEGG" id="msch:N508_000764"/>
<evidence type="ECO:0000256" key="3">
    <source>
        <dbReference type="ARBA" id="ARBA00022801"/>
    </source>
</evidence>
<dbReference type="Gene3D" id="3.10.300.10">
    <property type="entry name" value="Methylpurine-DNA glycosylase (MPG)"/>
    <property type="match status" value="1"/>
</dbReference>
<dbReference type="EC" id="3.2.2.-" evidence="5"/>
<proteinExistence type="inferred from homology"/>
<dbReference type="OrthoDB" id="9794313at2"/>
<keyword evidence="2 5" id="KW-0227">DNA damage</keyword>
<dbReference type="GO" id="GO:0003677">
    <property type="term" value="F:DNA binding"/>
    <property type="evidence" value="ECO:0007669"/>
    <property type="project" value="InterPro"/>
</dbReference>
<organism evidence="6 7">
    <name type="scientific">Mucispirillum schaedleri ASF457</name>
    <dbReference type="NCBI Taxonomy" id="1379858"/>
    <lineage>
        <taxon>Bacteria</taxon>
        <taxon>Pseudomonadati</taxon>
        <taxon>Deferribacterota</taxon>
        <taxon>Deferribacteres</taxon>
        <taxon>Deferribacterales</taxon>
        <taxon>Mucispirillaceae</taxon>
        <taxon>Mucispirillum</taxon>
    </lineage>
</organism>
<dbReference type="InterPro" id="IPR036995">
    <property type="entry name" value="MPG_sf"/>
</dbReference>